<dbReference type="FunFam" id="3.40.30.10:FF:000010">
    <property type="entry name" value="Glutathione peroxidase"/>
    <property type="match status" value="1"/>
</dbReference>
<dbReference type="GO" id="GO:0034599">
    <property type="term" value="P:cellular response to oxidative stress"/>
    <property type="evidence" value="ECO:0007669"/>
    <property type="project" value="TreeGrafter"/>
</dbReference>
<dbReference type="CDD" id="cd00340">
    <property type="entry name" value="GSH_Peroxidase"/>
    <property type="match status" value="1"/>
</dbReference>
<dbReference type="PANTHER" id="PTHR11592:SF78">
    <property type="entry name" value="GLUTATHIONE PEROXIDASE"/>
    <property type="match status" value="1"/>
</dbReference>
<dbReference type="Pfam" id="PF00255">
    <property type="entry name" value="GSHPx"/>
    <property type="match status" value="1"/>
</dbReference>
<dbReference type="PROSITE" id="PS51355">
    <property type="entry name" value="GLUTATHIONE_PEROXID_3"/>
    <property type="match status" value="1"/>
</dbReference>
<dbReference type="InterPro" id="IPR000889">
    <property type="entry name" value="Glutathione_peroxidase"/>
</dbReference>
<dbReference type="InterPro" id="IPR029759">
    <property type="entry name" value="GPX_AS"/>
</dbReference>
<evidence type="ECO:0000256" key="2">
    <source>
        <dbReference type="ARBA" id="ARBA00022559"/>
    </source>
</evidence>
<dbReference type="InterPro" id="IPR036249">
    <property type="entry name" value="Thioredoxin-like_sf"/>
</dbReference>
<keyword evidence="2 8" id="KW-0575">Peroxidase</keyword>
<dbReference type="SUPFAM" id="SSF52833">
    <property type="entry name" value="Thioredoxin-like"/>
    <property type="match status" value="1"/>
</dbReference>
<dbReference type="PANTHER" id="PTHR11592">
    <property type="entry name" value="GLUTATHIONE PEROXIDASE"/>
    <property type="match status" value="1"/>
</dbReference>
<keyword evidence="5" id="KW-0676">Redox-active center</keyword>
<dbReference type="AlphaFoldDB" id="A0A1B2JCK4"/>
<dbReference type="PROSITE" id="PS00763">
    <property type="entry name" value="GLUTATHIONE_PEROXID_2"/>
    <property type="match status" value="1"/>
</dbReference>
<organism evidence="9 10">
    <name type="scientific">Komagataella pastoris</name>
    <name type="common">Yeast</name>
    <name type="synonym">Pichia pastoris</name>
    <dbReference type="NCBI Taxonomy" id="4922"/>
    <lineage>
        <taxon>Eukaryota</taxon>
        <taxon>Fungi</taxon>
        <taxon>Dikarya</taxon>
        <taxon>Ascomycota</taxon>
        <taxon>Saccharomycotina</taxon>
        <taxon>Pichiomycetes</taxon>
        <taxon>Pichiales</taxon>
        <taxon>Pichiaceae</taxon>
        <taxon>Komagataella</taxon>
    </lineage>
</organism>
<evidence type="ECO:0000256" key="4">
    <source>
        <dbReference type="ARBA" id="ARBA00023002"/>
    </source>
</evidence>
<dbReference type="InterPro" id="IPR029760">
    <property type="entry name" value="GPX_CS"/>
</dbReference>
<dbReference type="Gene3D" id="3.40.30.10">
    <property type="entry name" value="Glutaredoxin"/>
    <property type="match status" value="1"/>
</dbReference>
<evidence type="ECO:0000256" key="7">
    <source>
        <dbReference type="PIRSR" id="PIRSR000303-1"/>
    </source>
</evidence>
<dbReference type="EMBL" id="CP014585">
    <property type="protein sequence ID" value="ANZ75783.1"/>
    <property type="molecule type" value="Genomic_DNA"/>
</dbReference>
<keyword evidence="4 8" id="KW-0560">Oxidoreductase</keyword>
<reference evidence="9 10" key="1">
    <citation type="submission" date="2016-02" db="EMBL/GenBank/DDBJ databases">
        <title>Comparative genomic and transcriptomic foundation for Pichia pastoris.</title>
        <authorList>
            <person name="Love K.R."/>
            <person name="Shah K.A."/>
            <person name="Whittaker C.A."/>
            <person name="Wu J."/>
            <person name="Bartlett M.C."/>
            <person name="Ma D."/>
            <person name="Leeson R.L."/>
            <person name="Priest M."/>
            <person name="Young S.K."/>
            <person name="Love J.C."/>
        </authorList>
    </citation>
    <scope>NUCLEOTIDE SEQUENCE [LARGE SCALE GENOMIC DNA]</scope>
    <source>
        <strain evidence="9 10">ATCC 28485</strain>
    </source>
</reference>
<evidence type="ECO:0000256" key="1">
    <source>
        <dbReference type="ARBA" id="ARBA00006926"/>
    </source>
</evidence>
<feature type="active site" evidence="7">
    <location>
        <position position="63"/>
    </location>
</feature>
<comment type="catalytic activity">
    <reaction evidence="6">
        <text>a hydroperoxide + [thioredoxin]-dithiol = an alcohol + [thioredoxin]-disulfide + H2O</text>
        <dbReference type="Rhea" id="RHEA:62620"/>
        <dbReference type="Rhea" id="RHEA-COMP:10698"/>
        <dbReference type="Rhea" id="RHEA-COMP:10700"/>
        <dbReference type="ChEBI" id="CHEBI:15377"/>
        <dbReference type="ChEBI" id="CHEBI:29950"/>
        <dbReference type="ChEBI" id="CHEBI:30879"/>
        <dbReference type="ChEBI" id="CHEBI:35924"/>
        <dbReference type="ChEBI" id="CHEBI:50058"/>
        <dbReference type="EC" id="1.11.1.24"/>
    </reaction>
</comment>
<comment type="similarity">
    <text evidence="1 8">Belongs to the glutathione peroxidase family.</text>
</comment>
<evidence type="ECO:0000313" key="9">
    <source>
        <dbReference type="EMBL" id="ANZ75783.1"/>
    </source>
</evidence>
<sequence length="188" mass="21416">MARLLLTRPVALRNLYFLTHSSQQIRTMSSFYDLAPLDKKGEPFPFEQLKGKVVLIVNVASKCGFTPQYTELEKLYKDHKEEGLTIVGFPCNQFGHQEPGNDEEIGQFCQLNFGVTFPILKKIDVNGSEADPVYEFLKSKKSGLLGFKGIKWNFEKFLIDKEGNVVERYSSLTKPSSIESKIEELLKK</sequence>
<name>A0A1B2JCK4_PICPA</name>
<evidence type="ECO:0000256" key="3">
    <source>
        <dbReference type="ARBA" id="ARBA00022862"/>
    </source>
</evidence>
<keyword evidence="10" id="KW-1185">Reference proteome</keyword>
<dbReference type="PROSITE" id="PS00460">
    <property type="entry name" value="GLUTATHIONE_PEROXID_1"/>
    <property type="match status" value="1"/>
</dbReference>
<proteinExistence type="inferred from homology"/>
<evidence type="ECO:0000313" key="10">
    <source>
        <dbReference type="Proteomes" id="UP000094565"/>
    </source>
</evidence>
<protein>
    <recommendedName>
        <fullName evidence="8">Glutathione peroxidase</fullName>
    </recommendedName>
</protein>
<gene>
    <name evidence="9" type="primary">HYR1</name>
    <name evidence="9" type="ORF">ATY40_BA7502278</name>
</gene>
<evidence type="ECO:0000256" key="5">
    <source>
        <dbReference type="ARBA" id="ARBA00023284"/>
    </source>
</evidence>
<dbReference type="PRINTS" id="PR01011">
    <property type="entry name" value="GLUTPROXDASE"/>
</dbReference>
<keyword evidence="3" id="KW-0049">Antioxidant</keyword>
<evidence type="ECO:0000256" key="8">
    <source>
        <dbReference type="RuleBase" id="RU000499"/>
    </source>
</evidence>
<dbReference type="PIRSF" id="PIRSF000303">
    <property type="entry name" value="Glutathion_perox"/>
    <property type="match status" value="1"/>
</dbReference>
<dbReference type="OrthoDB" id="446890at2759"/>
<accession>A0A1B2JCK4</accession>
<dbReference type="Proteomes" id="UP000094565">
    <property type="component" value="Chromosome 2"/>
</dbReference>
<dbReference type="GO" id="GO:0140824">
    <property type="term" value="F:thioredoxin-dependent peroxiredoxin activity"/>
    <property type="evidence" value="ECO:0007669"/>
    <property type="project" value="UniProtKB-EC"/>
</dbReference>
<evidence type="ECO:0000256" key="6">
    <source>
        <dbReference type="ARBA" id="ARBA00049091"/>
    </source>
</evidence>